<sequence>MTKKQLFWWIILLLLIAALVGGITYAVYYFYYLPNQQPAETENPPAEEGPQTQTFSGEFVTGETPQGWTIVEYKNGQGTTMLTSGVNYTGLTALEVKNPTGDVVFALHAVYGIGGAGGCTNYYRFSDDSTTYYNSILAENSAAGSNPPTIVDLTNSTSSSISLFGLRIRRIAAKLYWDTQSADAATFSAACGMSENTFQFTSPQFVPGTQAAEGDYHFVILTTATSEDLITLDSILNSLTVNP</sequence>
<name>A0A0G1YIE7_9BACT</name>
<dbReference type="STRING" id="1618342.UY40_C0002G0019"/>
<keyword evidence="1" id="KW-0812">Transmembrane</keyword>
<accession>A0A0G1YIE7</accession>
<evidence type="ECO:0000313" key="2">
    <source>
        <dbReference type="EMBL" id="KKW06169.1"/>
    </source>
</evidence>
<comment type="caution">
    <text evidence="2">The sequence shown here is derived from an EMBL/GenBank/DDBJ whole genome shotgun (WGS) entry which is preliminary data.</text>
</comment>
<gene>
    <name evidence="2" type="ORF">UY40_C0002G0019</name>
</gene>
<reference evidence="2 3" key="1">
    <citation type="journal article" date="2015" name="Nature">
        <title>rRNA introns, odd ribosomes, and small enigmatic genomes across a large radiation of phyla.</title>
        <authorList>
            <person name="Brown C.T."/>
            <person name="Hug L.A."/>
            <person name="Thomas B.C."/>
            <person name="Sharon I."/>
            <person name="Castelle C.J."/>
            <person name="Singh A."/>
            <person name="Wilkins M.J."/>
            <person name="Williams K.H."/>
            <person name="Banfield J.F."/>
        </authorList>
    </citation>
    <scope>NUCLEOTIDE SEQUENCE [LARGE SCALE GENOMIC DNA]</scope>
</reference>
<evidence type="ECO:0000313" key="3">
    <source>
        <dbReference type="Proteomes" id="UP000034119"/>
    </source>
</evidence>
<dbReference type="EMBL" id="LCPW01000002">
    <property type="protein sequence ID" value="KKW06169.1"/>
    <property type="molecule type" value="Genomic_DNA"/>
</dbReference>
<evidence type="ECO:0000256" key="1">
    <source>
        <dbReference type="SAM" id="Phobius"/>
    </source>
</evidence>
<keyword evidence="1" id="KW-1133">Transmembrane helix</keyword>
<keyword evidence="1" id="KW-0472">Membrane</keyword>
<dbReference type="Proteomes" id="UP000034119">
    <property type="component" value="Unassembled WGS sequence"/>
</dbReference>
<feature type="transmembrane region" description="Helical" evidence="1">
    <location>
        <begin position="7"/>
        <end position="31"/>
    </location>
</feature>
<organism evidence="2 3">
    <name type="scientific">candidate division CPR1 bacterium GW2011_GWC1_49_13</name>
    <dbReference type="NCBI Taxonomy" id="1618342"/>
    <lineage>
        <taxon>Bacteria</taxon>
        <taxon>candidate division CPR1</taxon>
    </lineage>
</organism>
<proteinExistence type="predicted"/>
<protein>
    <submittedName>
        <fullName evidence="2">Uncharacterized protein</fullName>
    </submittedName>
</protein>
<dbReference type="AlphaFoldDB" id="A0A0G1YIE7"/>